<dbReference type="Proteomes" id="UP000187209">
    <property type="component" value="Unassembled WGS sequence"/>
</dbReference>
<protein>
    <submittedName>
        <fullName evidence="3">Uncharacterized protein</fullName>
    </submittedName>
</protein>
<keyword evidence="4" id="KW-1185">Reference proteome</keyword>
<dbReference type="OrthoDB" id="326733at2759"/>
<feature type="coiled-coil region" evidence="1">
    <location>
        <begin position="49"/>
        <end position="90"/>
    </location>
</feature>
<sequence>MRSDKENSWNYRENPYQKFVPGKFEYTRPSSTSKLRDYSSERIQENPLVASYEKTIDLLKEQIRHLQAKNNSQEQFIENLQKENSMLKTKLGEKVLTETNPNKPRPQSCLKTNSSSPKKGRVAFAKDLIKVKYIPVSTRNDIGIYETENLYERPLAQKIYSNRVSEFETPSTLHSYDQSLKSYLEEKRAQMARLTTINADTVFSDYYRERSNNIWRLKG</sequence>
<reference evidence="3 4" key="1">
    <citation type="submission" date="2016-11" db="EMBL/GenBank/DDBJ databases">
        <title>The macronuclear genome of Stentor coeruleus: a giant cell with tiny introns.</title>
        <authorList>
            <person name="Slabodnick M."/>
            <person name="Ruby J.G."/>
            <person name="Reiff S.B."/>
            <person name="Swart E.C."/>
            <person name="Gosai S."/>
            <person name="Prabakaran S."/>
            <person name="Witkowska E."/>
            <person name="Larue G.E."/>
            <person name="Fisher S."/>
            <person name="Freeman R.M."/>
            <person name="Gunawardena J."/>
            <person name="Chu W."/>
            <person name="Stover N.A."/>
            <person name="Gregory B.D."/>
            <person name="Nowacki M."/>
            <person name="Derisi J."/>
            <person name="Roy S.W."/>
            <person name="Marshall W.F."/>
            <person name="Sood P."/>
        </authorList>
    </citation>
    <scope>NUCLEOTIDE SEQUENCE [LARGE SCALE GENOMIC DNA]</scope>
    <source>
        <strain evidence="3">WM001</strain>
    </source>
</reference>
<name>A0A1R2BST2_9CILI</name>
<dbReference type="AlphaFoldDB" id="A0A1R2BST2"/>
<proteinExistence type="predicted"/>
<organism evidence="3 4">
    <name type="scientific">Stentor coeruleus</name>
    <dbReference type="NCBI Taxonomy" id="5963"/>
    <lineage>
        <taxon>Eukaryota</taxon>
        <taxon>Sar</taxon>
        <taxon>Alveolata</taxon>
        <taxon>Ciliophora</taxon>
        <taxon>Postciliodesmatophora</taxon>
        <taxon>Heterotrichea</taxon>
        <taxon>Heterotrichida</taxon>
        <taxon>Stentoridae</taxon>
        <taxon>Stentor</taxon>
    </lineage>
</organism>
<evidence type="ECO:0000313" key="3">
    <source>
        <dbReference type="EMBL" id="OMJ79873.1"/>
    </source>
</evidence>
<dbReference type="EMBL" id="MPUH01000450">
    <property type="protein sequence ID" value="OMJ79873.1"/>
    <property type="molecule type" value="Genomic_DNA"/>
</dbReference>
<gene>
    <name evidence="3" type="ORF">SteCoe_20018</name>
</gene>
<accession>A0A1R2BST2</accession>
<comment type="caution">
    <text evidence="3">The sequence shown here is derived from an EMBL/GenBank/DDBJ whole genome shotgun (WGS) entry which is preliminary data.</text>
</comment>
<keyword evidence="1" id="KW-0175">Coiled coil</keyword>
<evidence type="ECO:0000313" key="4">
    <source>
        <dbReference type="Proteomes" id="UP000187209"/>
    </source>
</evidence>
<evidence type="ECO:0000256" key="2">
    <source>
        <dbReference type="SAM" id="MobiDB-lite"/>
    </source>
</evidence>
<evidence type="ECO:0000256" key="1">
    <source>
        <dbReference type="SAM" id="Coils"/>
    </source>
</evidence>
<feature type="region of interest" description="Disordered" evidence="2">
    <location>
        <begin position="97"/>
        <end position="118"/>
    </location>
</feature>